<name>A0A024FUH9_9STRA</name>
<dbReference type="EMBL" id="CAIX01000287">
    <property type="protein sequence ID" value="CCI10552.1"/>
    <property type="molecule type" value="Genomic_DNA"/>
</dbReference>
<keyword evidence="2" id="KW-1185">Reference proteome</keyword>
<protein>
    <submittedName>
        <fullName evidence="1">Uncharacterized protein</fullName>
    </submittedName>
</protein>
<evidence type="ECO:0000313" key="2">
    <source>
        <dbReference type="Proteomes" id="UP000053237"/>
    </source>
</evidence>
<organism evidence="1 2">
    <name type="scientific">Albugo candida</name>
    <dbReference type="NCBI Taxonomy" id="65357"/>
    <lineage>
        <taxon>Eukaryota</taxon>
        <taxon>Sar</taxon>
        <taxon>Stramenopiles</taxon>
        <taxon>Oomycota</taxon>
        <taxon>Peronosporomycetes</taxon>
        <taxon>Albuginales</taxon>
        <taxon>Albuginaceae</taxon>
        <taxon>Albugo</taxon>
    </lineage>
</organism>
<accession>A0A024FUH9</accession>
<gene>
    <name evidence="1" type="ORF">BN9_106040</name>
</gene>
<sequence length="130" mass="15057">MCYGCNRFSSILLVRRKHIFYSLFMFVKSDQVLSVSSIAGIKCICLFPGKKAFLCDCVSVERRIHPFSTHLFCWVVSRSYVGRISFNCFQNDSAWLILQNLMIFCQSTKYCVLFEIGTIECHFPSFDFIG</sequence>
<dbReference type="Proteomes" id="UP000053237">
    <property type="component" value="Unassembled WGS sequence"/>
</dbReference>
<dbReference type="AlphaFoldDB" id="A0A024FUH9"/>
<proteinExistence type="predicted"/>
<reference evidence="1 2" key="1">
    <citation type="submission" date="2012-05" db="EMBL/GenBank/DDBJ databases">
        <title>Recombination and specialization in a pathogen metapopulation.</title>
        <authorList>
            <person name="Gardiner A."/>
            <person name="Kemen E."/>
            <person name="Schultz-Larsen T."/>
            <person name="MacLean D."/>
            <person name="Van Oosterhout C."/>
            <person name="Jones J.D.G."/>
        </authorList>
    </citation>
    <scope>NUCLEOTIDE SEQUENCE [LARGE SCALE GENOMIC DNA]</scope>
    <source>
        <strain evidence="1 2">Ac Nc2</strain>
    </source>
</reference>
<dbReference type="InParanoid" id="A0A024FUH9"/>
<comment type="caution">
    <text evidence="1">The sequence shown here is derived from an EMBL/GenBank/DDBJ whole genome shotgun (WGS) entry which is preliminary data.</text>
</comment>
<evidence type="ECO:0000313" key="1">
    <source>
        <dbReference type="EMBL" id="CCI10552.1"/>
    </source>
</evidence>